<name>A0A6G7KC86_9LACT</name>
<dbReference type="EC" id="6.3.4.13" evidence="4 13"/>
<dbReference type="SMART" id="SM01209">
    <property type="entry name" value="GARS_A"/>
    <property type="match status" value="1"/>
</dbReference>
<dbReference type="InterPro" id="IPR020560">
    <property type="entry name" value="PRibGlycinamide_synth_C-dom"/>
</dbReference>
<reference evidence="16 17" key="1">
    <citation type="journal article" date="2017" name="Int. J. Syst. Evol. Microbiol.">
        <title>Jeotgalibaca porci sp. nov. and Jeotgalibaca arthritidis sp. nov., isolated from pigs, and emended description of the genus Jeotgalibaca.</title>
        <authorList>
            <person name="Zamora L."/>
            <person name="Perez-Sancho M."/>
            <person name="Dominguez L."/>
            <person name="Fernandez-Garayzabal J.F."/>
            <person name="Vela A.I."/>
        </authorList>
    </citation>
    <scope>NUCLEOTIDE SEQUENCE [LARGE SCALE GENOMIC DNA]</scope>
    <source>
        <strain evidence="16 17">CECT 9157</strain>
    </source>
</reference>
<dbReference type="Gene3D" id="3.30.1490.20">
    <property type="entry name" value="ATP-grasp fold, A domain"/>
    <property type="match status" value="1"/>
</dbReference>
<dbReference type="KEGG" id="jar:G7057_10665"/>
<evidence type="ECO:0000256" key="4">
    <source>
        <dbReference type="ARBA" id="ARBA00013255"/>
    </source>
</evidence>
<dbReference type="InterPro" id="IPR011761">
    <property type="entry name" value="ATP-grasp"/>
</dbReference>
<dbReference type="GO" id="GO:0046872">
    <property type="term" value="F:metal ion binding"/>
    <property type="evidence" value="ECO:0007669"/>
    <property type="project" value="InterPro"/>
</dbReference>
<dbReference type="InterPro" id="IPR013815">
    <property type="entry name" value="ATP_grasp_subdomain_1"/>
</dbReference>
<keyword evidence="17" id="KW-1185">Reference proteome</keyword>
<dbReference type="PROSITE" id="PS00184">
    <property type="entry name" value="GARS"/>
    <property type="match status" value="1"/>
</dbReference>
<dbReference type="InterPro" id="IPR020562">
    <property type="entry name" value="PRibGlycinamide_synth_N"/>
</dbReference>
<keyword evidence="5 13" id="KW-0436">Ligase</keyword>
<dbReference type="GO" id="GO:0004637">
    <property type="term" value="F:phosphoribosylamine-glycine ligase activity"/>
    <property type="evidence" value="ECO:0007669"/>
    <property type="project" value="UniProtKB-UniRule"/>
</dbReference>
<evidence type="ECO:0000256" key="14">
    <source>
        <dbReference type="PROSITE-ProRule" id="PRU00409"/>
    </source>
</evidence>
<evidence type="ECO:0000256" key="3">
    <source>
        <dbReference type="ARBA" id="ARBA00005174"/>
    </source>
</evidence>
<protein>
    <recommendedName>
        <fullName evidence="4 13">Phosphoribosylamine--glycine ligase</fullName>
        <ecNumber evidence="4 13">6.3.4.13</ecNumber>
    </recommendedName>
    <alternativeName>
        <fullName evidence="13">GARS</fullName>
    </alternativeName>
    <alternativeName>
        <fullName evidence="11 13">Glycinamide ribonucleotide synthetase</fullName>
    </alternativeName>
    <alternativeName>
        <fullName evidence="12 13">Phosphoribosylglycinamide synthetase</fullName>
    </alternativeName>
</protein>
<dbReference type="SUPFAM" id="SSF52440">
    <property type="entry name" value="PreATP-grasp domain"/>
    <property type="match status" value="1"/>
</dbReference>
<dbReference type="PANTHER" id="PTHR43472:SF1">
    <property type="entry name" value="PHOSPHORIBOSYLAMINE--GLYCINE LIGASE, CHLOROPLASTIC"/>
    <property type="match status" value="1"/>
</dbReference>
<gene>
    <name evidence="13 16" type="primary">purD</name>
    <name evidence="16" type="ORF">G7057_10665</name>
</gene>
<evidence type="ECO:0000256" key="2">
    <source>
        <dbReference type="ARBA" id="ARBA00001946"/>
    </source>
</evidence>
<evidence type="ECO:0000256" key="5">
    <source>
        <dbReference type="ARBA" id="ARBA00022598"/>
    </source>
</evidence>
<evidence type="ECO:0000256" key="6">
    <source>
        <dbReference type="ARBA" id="ARBA00022741"/>
    </source>
</evidence>
<dbReference type="InterPro" id="IPR016185">
    <property type="entry name" value="PreATP-grasp_dom_sf"/>
</dbReference>
<dbReference type="InterPro" id="IPR011054">
    <property type="entry name" value="Rudment_hybrid_motif"/>
</dbReference>
<sequence length="421" mass="45955">MTKTSILVVGAGGREHALAKQYAKSSHVNQVFVAPGNPGMVQSANEYEAAISCVAITVEDIEALLHFAKEEAVSLTFVGPEVPLNLGIVDRFSEEGLAVVGPTKEAAQLESSKAFAKAVMEKADVKTAAYRYFKSDDFDNALEYLAEQSFPIVLKEDGLAQGKGVTISPDFEDAKLTLKAMMIDHQSDVIIEECLVGEEFSYFVLVNGKHTIPVGTARDYKRVGDGDKGLNTGGMGAYAPVDWADELLDEVNQSVIQPVIDQMVSQGCPFTGVLYAGLMKTEKGIYVIEFNTRFGDPETQILLPLIEDDFYDVTLAHINQQPFKISLSDQKSLGVVLAAKGYPKVYKRGMPIQLTEETVADAIRYAGVSKDADQLVANGGRILMVTAQANEFSKCRDQVYKQLTQLTVPDSFYRNDIGLHQ</sequence>
<dbReference type="GO" id="GO:0006189">
    <property type="term" value="P:'de novo' IMP biosynthetic process"/>
    <property type="evidence" value="ECO:0007669"/>
    <property type="project" value="UniProtKB-UniRule"/>
</dbReference>
<dbReference type="UniPathway" id="UPA00074">
    <property type="reaction ID" value="UER00125"/>
</dbReference>
<evidence type="ECO:0000256" key="12">
    <source>
        <dbReference type="ARBA" id="ARBA00042864"/>
    </source>
</evidence>
<dbReference type="InterPro" id="IPR037123">
    <property type="entry name" value="PRibGlycinamide_synth_C_sf"/>
</dbReference>
<evidence type="ECO:0000256" key="9">
    <source>
        <dbReference type="ARBA" id="ARBA00023211"/>
    </source>
</evidence>
<dbReference type="PROSITE" id="PS50975">
    <property type="entry name" value="ATP_GRASP"/>
    <property type="match status" value="1"/>
</dbReference>
<comment type="catalytic activity">
    <reaction evidence="13">
        <text>5-phospho-beta-D-ribosylamine + glycine + ATP = N(1)-(5-phospho-beta-D-ribosyl)glycinamide + ADP + phosphate + H(+)</text>
        <dbReference type="Rhea" id="RHEA:17453"/>
        <dbReference type="ChEBI" id="CHEBI:15378"/>
        <dbReference type="ChEBI" id="CHEBI:30616"/>
        <dbReference type="ChEBI" id="CHEBI:43474"/>
        <dbReference type="ChEBI" id="CHEBI:57305"/>
        <dbReference type="ChEBI" id="CHEBI:58681"/>
        <dbReference type="ChEBI" id="CHEBI:143788"/>
        <dbReference type="ChEBI" id="CHEBI:456216"/>
        <dbReference type="EC" id="6.3.4.13"/>
    </reaction>
</comment>
<comment type="pathway">
    <text evidence="3 13">Purine metabolism; IMP biosynthesis via de novo pathway; N(1)-(5-phospho-D-ribosyl)glycinamide from 5-phospho-alpha-D-ribose 1-diphosphate: step 2/2.</text>
</comment>
<dbReference type="SUPFAM" id="SSF56059">
    <property type="entry name" value="Glutathione synthetase ATP-binding domain-like"/>
    <property type="match status" value="1"/>
</dbReference>
<organism evidence="16 17">
    <name type="scientific">Jeotgalibaca arthritidis</name>
    <dbReference type="NCBI Taxonomy" id="1868794"/>
    <lineage>
        <taxon>Bacteria</taxon>
        <taxon>Bacillati</taxon>
        <taxon>Bacillota</taxon>
        <taxon>Bacilli</taxon>
        <taxon>Lactobacillales</taxon>
        <taxon>Carnobacteriaceae</taxon>
        <taxon>Jeotgalibaca</taxon>
    </lineage>
</organism>
<dbReference type="Gene3D" id="3.40.50.20">
    <property type="match status" value="1"/>
</dbReference>
<dbReference type="Pfam" id="PF01071">
    <property type="entry name" value="GARS_A"/>
    <property type="match status" value="1"/>
</dbReference>
<comment type="cofactor">
    <cofactor evidence="2">
        <name>Mg(2+)</name>
        <dbReference type="ChEBI" id="CHEBI:18420"/>
    </cofactor>
</comment>
<keyword evidence="8 14" id="KW-0067">ATP-binding</keyword>
<dbReference type="SMART" id="SM01210">
    <property type="entry name" value="GARS_C"/>
    <property type="match status" value="1"/>
</dbReference>
<comment type="similarity">
    <text evidence="10 13">Belongs to the GARS family.</text>
</comment>
<dbReference type="SUPFAM" id="SSF51246">
    <property type="entry name" value="Rudiment single hybrid motif"/>
    <property type="match status" value="1"/>
</dbReference>
<proteinExistence type="inferred from homology"/>
<accession>A0A6G7KC86</accession>
<keyword evidence="7 13" id="KW-0658">Purine biosynthesis</keyword>
<dbReference type="GO" id="GO:0005524">
    <property type="term" value="F:ATP binding"/>
    <property type="evidence" value="ECO:0007669"/>
    <property type="project" value="UniProtKB-UniRule"/>
</dbReference>
<dbReference type="HAMAP" id="MF_00138">
    <property type="entry name" value="GARS"/>
    <property type="match status" value="1"/>
</dbReference>
<evidence type="ECO:0000313" key="16">
    <source>
        <dbReference type="EMBL" id="QII82857.1"/>
    </source>
</evidence>
<evidence type="ECO:0000256" key="13">
    <source>
        <dbReference type="HAMAP-Rule" id="MF_00138"/>
    </source>
</evidence>
<keyword evidence="9" id="KW-0464">Manganese</keyword>
<dbReference type="Gene3D" id="3.90.600.10">
    <property type="entry name" value="Phosphoribosylglycinamide synthetase, C-terminal domain"/>
    <property type="match status" value="1"/>
</dbReference>
<evidence type="ECO:0000256" key="8">
    <source>
        <dbReference type="ARBA" id="ARBA00022840"/>
    </source>
</evidence>
<evidence type="ECO:0000313" key="17">
    <source>
        <dbReference type="Proteomes" id="UP000501451"/>
    </source>
</evidence>
<feature type="domain" description="ATP-grasp" evidence="15">
    <location>
        <begin position="117"/>
        <end position="319"/>
    </location>
</feature>
<dbReference type="Pfam" id="PF02843">
    <property type="entry name" value="GARS_C"/>
    <property type="match status" value="1"/>
</dbReference>
<evidence type="ECO:0000259" key="15">
    <source>
        <dbReference type="PROSITE" id="PS50975"/>
    </source>
</evidence>
<evidence type="ECO:0000256" key="7">
    <source>
        <dbReference type="ARBA" id="ARBA00022755"/>
    </source>
</evidence>
<dbReference type="Proteomes" id="UP000501451">
    <property type="component" value="Chromosome"/>
</dbReference>
<evidence type="ECO:0000256" key="11">
    <source>
        <dbReference type="ARBA" id="ARBA00042242"/>
    </source>
</evidence>
<dbReference type="NCBIfam" id="TIGR00877">
    <property type="entry name" value="purD"/>
    <property type="match status" value="1"/>
</dbReference>
<dbReference type="Gene3D" id="3.30.470.20">
    <property type="entry name" value="ATP-grasp fold, B domain"/>
    <property type="match status" value="1"/>
</dbReference>
<dbReference type="InterPro" id="IPR020561">
    <property type="entry name" value="PRibGlycinamid_synth_ATP-grasp"/>
</dbReference>
<dbReference type="PANTHER" id="PTHR43472">
    <property type="entry name" value="PHOSPHORIBOSYLAMINE--GLYCINE LIGASE"/>
    <property type="match status" value="1"/>
</dbReference>
<keyword evidence="6 14" id="KW-0547">Nucleotide-binding</keyword>
<dbReference type="RefSeq" id="WP_166163630.1">
    <property type="nucleotide sequence ID" value="NZ_CP049740.1"/>
</dbReference>
<dbReference type="Pfam" id="PF02844">
    <property type="entry name" value="GARS_N"/>
    <property type="match status" value="1"/>
</dbReference>
<comment type="cofactor">
    <cofactor evidence="1">
        <name>Mn(2+)</name>
        <dbReference type="ChEBI" id="CHEBI:29035"/>
    </cofactor>
</comment>
<dbReference type="GO" id="GO:0009113">
    <property type="term" value="P:purine nucleobase biosynthetic process"/>
    <property type="evidence" value="ECO:0007669"/>
    <property type="project" value="InterPro"/>
</dbReference>
<evidence type="ECO:0000256" key="1">
    <source>
        <dbReference type="ARBA" id="ARBA00001936"/>
    </source>
</evidence>
<dbReference type="AlphaFoldDB" id="A0A6G7KC86"/>
<dbReference type="InterPro" id="IPR020559">
    <property type="entry name" value="PRibGlycinamide_synth_CS"/>
</dbReference>
<dbReference type="EMBL" id="CP049740">
    <property type="protein sequence ID" value="QII82857.1"/>
    <property type="molecule type" value="Genomic_DNA"/>
</dbReference>
<dbReference type="InterPro" id="IPR000115">
    <property type="entry name" value="PRibGlycinamide_synth"/>
</dbReference>
<evidence type="ECO:0000256" key="10">
    <source>
        <dbReference type="ARBA" id="ARBA00038345"/>
    </source>
</evidence>